<dbReference type="Pfam" id="PF13738">
    <property type="entry name" value="Pyr_redox_3"/>
    <property type="match status" value="1"/>
</dbReference>
<dbReference type="GO" id="GO:0050660">
    <property type="term" value="F:flavin adenine dinucleotide binding"/>
    <property type="evidence" value="ECO:0007669"/>
    <property type="project" value="TreeGrafter"/>
</dbReference>
<dbReference type="Proteomes" id="UP000236728">
    <property type="component" value="Unassembled WGS sequence"/>
</dbReference>
<reference evidence="2 3" key="1">
    <citation type="submission" date="2016-10" db="EMBL/GenBank/DDBJ databases">
        <authorList>
            <person name="de Groot N.N."/>
        </authorList>
    </citation>
    <scope>NUCLEOTIDE SEQUENCE [LARGE SCALE GENOMIC DNA]</scope>
    <source>
        <strain evidence="2 3">DSM 22489</strain>
    </source>
</reference>
<dbReference type="SUPFAM" id="SSF51905">
    <property type="entry name" value="FAD/NAD(P)-binding domain"/>
    <property type="match status" value="1"/>
</dbReference>
<dbReference type="AlphaFoldDB" id="A0A1H5WFT4"/>
<evidence type="ECO:0000313" key="3">
    <source>
        <dbReference type="Proteomes" id="UP000236728"/>
    </source>
</evidence>
<dbReference type="PANTHER" id="PTHR43539">
    <property type="entry name" value="FLAVIN-BINDING MONOOXYGENASE-LIKE PROTEIN (AFU_ORTHOLOGUE AFUA_4G09220)"/>
    <property type="match status" value="1"/>
</dbReference>
<dbReference type="PANTHER" id="PTHR43539:SF78">
    <property type="entry name" value="FLAVIN-CONTAINING MONOOXYGENASE"/>
    <property type="match status" value="1"/>
</dbReference>
<dbReference type="InterPro" id="IPR050982">
    <property type="entry name" value="Auxin_biosynth/cation_transpt"/>
</dbReference>
<protein>
    <submittedName>
        <fullName evidence="2">Pyridine nucleotide-disulphide oxidoreductase</fullName>
    </submittedName>
</protein>
<proteinExistence type="predicted"/>
<dbReference type="PRINTS" id="PR00368">
    <property type="entry name" value="FADPNR"/>
</dbReference>
<dbReference type="Gene3D" id="3.50.50.60">
    <property type="entry name" value="FAD/NAD(P)-binding domain"/>
    <property type="match status" value="1"/>
</dbReference>
<dbReference type="EMBL" id="FNVA01000002">
    <property type="protein sequence ID" value="SEF98061.1"/>
    <property type="molecule type" value="Genomic_DNA"/>
</dbReference>
<name>A0A1H5WFT4_9BACT</name>
<gene>
    <name evidence="2" type="ORF">SAMN05421819_1553</name>
</gene>
<keyword evidence="1" id="KW-0560">Oxidoreductase</keyword>
<organism evidence="2 3">
    <name type="scientific">Bryocella elongata</name>
    <dbReference type="NCBI Taxonomy" id="863522"/>
    <lineage>
        <taxon>Bacteria</taxon>
        <taxon>Pseudomonadati</taxon>
        <taxon>Acidobacteriota</taxon>
        <taxon>Terriglobia</taxon>
        <taxon>Terriglobales</taxon>
        <taxon>Acidobacteriaceae</taxon>
        <taxon>Bryocella</taxon>
    </lineage>
</organism>
<dbReference type="GO" id="GO:0004497">
    <property type="term" value="F:monooxygenase activity"/>
    <property type="evidence" value="ECO:0007669"/>
    <property type="project" value="TreeGrafter"/>
</dbReference>
<dbReference type="InterPro" id="IPR036188">
    <property type="entry name" value="FAD/NAD-bd_sf"/>
</dbReference>
<keyword evidence="3" id="KW-1185">Reference proteome</keyword>
<evidence type="ECO:0000313" key="2">
    <source>
        <dbReference type="EMBL" id="SEF98061.1"/>
    </source>
</evidence>
<accession>A0A1H5WFT4</accession>
<dbReference type="PRINTS" id="PR00469">
    <property type="entry name" value="PNDRDTASEII"/>
</dbReference>
<sequence>MIVNRNTGSFLHAAIIGAGPYGLSLAAHLREAGVPHRIFGRPMHSWATQMPVGMKLKSDGFASNLSAGSVPFTLEDFARLTGRPYHATAVPIALEDFIAYGQEFAHRFVPELEEVDVTHIESEGKAFRLTLETGESFLARHVILATGVSLFSWIPPMLRHLPASLVSHTADHRTFEQFRGREVLVLGRGASSLNAAVILNEIGSHPTVVTRSQKIHIHRPAFEGKTPLWYRLRHPSSPLGESLRSWLSSNFPGVFQALPAPLRRALVYKHLGPAGGSTLQGRIEGRMPILRGWSVLKAEAVAGPSGEEMVRVKLANEAGERREITTSHIISGTGYRTDLDRYRFLAANLRASIHRQKYGAPVLSRSFETSVPGLYLVGPAAAASFGPLLRFAAGAGYAATQVTNHLAADFARIRGLARPSMAVQAQRVRPVK</sequence>
<evidence type="ECO:0000256" key="1">
    <source>
        <dbReference type="ARBA" id="ARBA00023002"/>
    </source>
</evidence>